<dbReference type="SUPFAM" id="SSF53597">
    <property type="entry name" value="Dihydrofolate reductase-like"/>
    <property type="match status" value="1"/>
</dbReference>
<organism evidence="2 3">
    <name type="scientific">Actinomycetospora flava</name>
    <dbReference type="NCBI Taxonomy" id="3129232"/>
    <lineage>
        <taxon>Bacteria</taxon>
        <taxon>Bacillati</taxon>
        <taxon>Actinomycetota</taxon>
        <taxon>Actinomycetes</taxon>
        <taxon>Pseudonocardiales</taxon>
        <taxon>Pseudonocardiaceae</taxon>
        <taxon>Actinomycetospora</taxon>
    </lineage>
</organism>
<dbReference type="InterPro" id="IPR002734">
    <property type="entry name" value="RibDG_C"/>
</dbReference>
<accession>A0ABU8LYH7</accession>
<feature type="domain" description="Bacterial bifunctional deaminase-reductase C-terminal" evidence="1">
    <location>
        <begin position="5"/>
        <end position="166"/>
    </location>
</feature>
<evidence type="ECO:0000313" key="3">
    <source>
        <dbReference type="Proteomes" id="UP001369736"/>
    </source>
</evidence>
<reference evidence="2 3" key="1">
    <citation type="submission" date="2024-03" db="EMBL/GenBank/DDBJ databases">
        <title>Actinomycetospora sp. OC33-EN07, a novel actinomycete isolated from wild orchid (Aerides multiflora).</title>
        <authorList>
            <person name="Suriyachadkun C."/>
        </authorList>
    </citation>
    <scope>NUCLEOTIDE SEQUENCE [LARGE SCALE GENOMIC DNA]</scope>
    <source>
        <strain evidence="2 3">OC33-EN07</strain>
    </source>
</reference>
<keyword evidence="3" id="KW-1185">Reference proteome</keyword>
<dbReference type="Gene3D" id="3.40.430.10">
    <property type="entry name" value="Dihydrofolate Reductase, subunit A"/>
    <property type="match status" value="1"/>
</dbReference>
<evidence type="ECO:0000313" key="2">
    <source>
        <dbReference type="EMBL" id="MEJ2860177.1"/>
    </source>
</evidence>
<gene>
    <name evidence="2" type="ORF">WCD58_03365</name>
</gene>
<protein>
    <submittedName>
        <fullName evidence="2">Dihydrofolate reductase family protein</fullName>
    </submittedName>
</protein>
<dbReference type="Proteomes" id="UP001369736">
    <property type="component" value="Unassembled WGS sequence"/>
</dbReference>
<proteinExistence type="predicted"/>
<dbReference type="EMBL" id="JBBEGM010000001">
    <property type="protein sequence ID" value="MEJ2860177.1"/>
    <property type="molecule type" value="Genomic_DNA"/>
</dbReference>
<dbReference type="RefSeq" id="WP_337699472.1">
    <property type="nucleotide sequence ID" value="NZ_JBBEGM010000001.1"/>
</dbReference>
<sequence>MNRRVVAQQWISIDGFATGPTDEMEIFAGVPAASDARSMELNAELIADVETVLLGRRTYEAFVTFWPTEAARDVPITPLVNAVPKVVASSTLTAAPWGGHAPASVVPDAVAHVRALRAEPGGIVLVWGSLALMRTLLDAGLVDELDLFVAPIALGGGTPLVTPGRPLGLRQLAGEVFPAGGAHLRFAVTGPA</sequence>
<dbReference type="InterPro" id="IPR050765">
    <property type="entry name" value="Riboflavin_Biosynth_HTPR"/>
</dbReference>
<dbReference type="InterPro" id="IPR024072">
    <property type="entry name" value="DHFR-like_dom_sf"/>
</dbReference>
<dbReference type="PANTHER" id="PTHR38011">
    <property type="entry name" value="DIHYDROFOLATE REDUCTASE FAMILY PROTEIN (AFU_ORTHOLOGUE AFUA_8G06820)"/>
    <property type="match status" value="1"/>
</dbReference>
<dbReference type="Pfam" id="PF01872">
    <property type="entry name" value="RibD_C"/>
    <property type="match status" value="1"/>
</dbReference>
<dbReference type="PANTHER" id="PTHR38011:SF11">
    <property type="entry name" value="2,5-DIAMINO-6-RIBOSYLAMINO-4(3H)-PYRIMIDINONE 5'-PHOSPHATE REDUCTASE"/>
    <property type="match status" value="1"/>
</dbReference>
<comment type="caution">
    <text evidence="2">The sequence shown here is derived from an EMBL/GenBank/DDBJ whole genome shotgun (WGS) entry which is preliminary data.</text>
</comment>
<name>A0ABU8LYH7_9PSEU</name>
<evidence type="ECO:0000259" key="1">
    <source>
        <dbReference type="Pfam" id="PF01872"/>
    </source>
</evidence>